<evidence type="ECO:0000256" key="2">
    <source>
        <dbReference type="SAM" id="MobiDB-lite"/>
    </source>
</evidence>
<dbReference type="InterPro" id="IPR014720">
    <property type="entry name" value="dsRBD_dom"/>
</dbReference>
<dbReference type="GO" id="GO:0008251">
    <property type="term" value="F:tRNA-specific adenosine deaminase activity"/>
    <property type="evidence" value="ECO:0007669"/>
    <property type="project" value="TreeGrafter"/>
</dbReference>
<dbReference type="GO" id="GO:0003725">
    <property type="term" value="F:double-stranded RNA binding"/>
    <property type="evidence" value="ECO:0007669"/>
    <property type="project" value="TreeGrafter"/>
</dbReference>
<dbReference type="Proteomes" id="UP001153712">
    <property type="component" value="Chromosome 12"/>
</dbReference>
<dbReference type="GO" id="GO:0006382">
    <property type="term" value="P:adenosine to inosine editing"/>
    <property type="evidence" value="ECO:0007669"/>
    <property type="project" value="TreeGrafter"/>
</dbReference>
<dbReference type="GO" id="GO:0006396">
    <property type="term" value="P:RNA processing"/>
    <property type="evidence" value="ECO:0007669"/>
    <property type="project" value="InterPro"/>
</dbReference>
<dbReference type="PANTHER" id="PTHR10910:SF62">
    <property type="entry name" value="AT07585P-RELATED"/>
    <property type="match status" value="1"/>
</dbReference>
<evidence type="ECO:0000313" key="6">
    <source>
        <dbReference type="Proteomes" id="UP001153712"/>
    </source>
</evidence>
<dbReference type="PROSITE" id="PS50137">
    <property type="entry name" value="DS_RBD"/>
    <property type="match status" value="1"/>
</dbReference>
<evidence type="ECO:0000259" key="4">
    <source>
        <dbReference type="PROSITE" id="PS50141"/>
    </source>
</evidence>
<dbReference type="Pfam" id="PF00035">
    <property type="entry name" value="dsrm"/>
    <property type="match status" value="1"/>
</dbReference>
<reference evidence="5" key="1">
    <citation type="submission" date="2022-01" db="EMBL/GenBank/DDBJ databases">
        <authorList>
            <person name="King R."/>
        </authorList>
    </citation>
    <scope>NUCLEOTIDE SEQUENCE</scope>
</reference>
<organism evidence="5 6">
    <name type="scientific">Phyllotreta striolata</name>
    <name type="common">Striped flea beetle</name>
    <name type="synonym">Crioceris striolata</name>
    <dbReference type="NCBI Taxonomy" id="444603"/>
    <lineage>
        <taxon>Eukaryota</taxon>
        <taxon>Metazoa</taxon>
        <taxon>Ecdysozoa</taxon>
        <taxon>Arthropoda</taxon>
        <taxon>Hexapoda</taxon>
        <taxon>Insecta</taxon>
        <taxon>Pterygota</taxon>
        <taxon>Neoptera</taxon>
        <taxon>Endopterygota</taxon>
        <taxon>Coleoptera</taxon>
        <taxon>Polyphaga</taxon>
        <taxon>Cucujiformia</taxon>
        <taxon>Chrysomeloidea</taxon>
        <taxon>Chrysomelidae</taxon>
        <taxon>Galerucinae</taxon>
        <taxon>Alticini</taxon>
        <taxon>Phyllotreta</taxon>
    </lineage>
</organism>
<dbReference type="GO" id="GO:0003726">
    <property type="term" value="F:double-stranded RNA adenosine deaminase activity"/>
    <property type="evidence" value="ECO:0007669"/>
    <property type="project" value="TreeGrafter"/>
</dbReference>
<feature type="region of interest" description="Disordered" evidence="2">
    <location>
        <begin position="381"/>
        <end position="404"/>
    </location>
</feature>
<dbReference type="PROSITE" id="PS50141">
    <property type="entry name" value="A_DEAMIN_EDITASE"/>
    <property type="match status" value="1"/>
</dbReference>
<dbReference type="Gene3D" id="3.30.160.20">
    <property type="match status" value="1"/>
</dbReference>
<protein>
    <submittedName>
        <fullName evidence="5">Uncharacterized protein</fullName>
    </submittedName>
</protein>
<dbReference type="GO" id="GO:0010468">
    <property type="term" value="P:regulation of gene expression"/>
    <property type="evidence" value="ECO:0007669"/>
    <property type="project" value="UniProtKB-ARBA"/>
</dbReference>
<dbReference type="EMBL" id="OU900105">
    <property type="protein sequence ID" value="CAG9856209.1"/>
    <property type="molecule type" value="Genomic_DNA"/>
</dbReference>
<feature type="compositionally biased region" description="Low complexity" evidence="2">
    <location>
        <begin position="108"/>
        <end position="125"/>
    </location>
</feature>
<dbReference type="Pfam" id="PF02137">
    <property type="entry name" value="A_deamin"/>
    <property type="match status" value="1"/>
</dbReference>
<evidence type="ECO:0000259" key="3">
    <source>
        <dbReference type="PROSITE" id="PS50137"/>
    </source>
</evidence>
<dbReference type="OrthoDB" id="10268011at2759"/>
<gene>
    <name evidence="5" type="ORF">PHYEVI_LOCUS2635</name>
</gene>
<evidence type="ECO:0000256" key="1">
    <source>
        <dbReference type="PROSITE-ProRule" id="PRU00266"/>
    </source>
</evidence>
<dbReference type="PANTHER" id="PTHR10910">
    <property type="entry name" value="EUKARYOTE SPECIFIC DSRNA BINDING PROTEIN"/>
    <property type="match status" value="1"/>
</dbReference>
<keyword evidence="1" id="KW-0694">RNA-binding</keyword>
<accession>A0A9N9XJE5</accession>
<proteinExistence type="predicted"/>
<feature type="compositionally biased region" description="Polar residues" evidence="2">
    <location>
        <begin position="7"/>
        <end position="25"/>
    </location>
</feature>
<feature type="compositionally biased region" description="Basic and acidic residues" evidence="2">
    <location>
        <begin position="395"/>
        <end position="404"/>
    </location>
</feature>
<dbReference type="SMART" id="SM00552">
    <property type="entry name" value="ADEAMc"/>
    <property type="match status" value="1"/>
</dbReference>
<dbReference type="AlphaFoldDB" id="A0A9N9XJE5"/>
<feature type="region of interest" description="Disordered" evidence="2">
    <location>
        <begin position="1"/>
        <end position="30"/>
    </location>
</feature>
<dbReference type="SUPFAM" id="SSF54768">
    <property type="entry name" value="dsRNA-binding domain-like"/>
    <property type="match status" value="1"/>
</dbReference>
<feature type="compositionally biased region" description="Low complexity" evidence="2">
    <location>
        <begin position="381"/>
        <end position="394"/>
    </location>
</feature>
<feature type="domain" description="A to I editase" evidence="4">
    <location>
        <begin position="644"/>
        <end position="959"/>
    </location>
</feature>
<dbReference type="GO" id="GO:0005730">
    <property type="term" value="C:nucleolus"/>
    <property type="evidence" value="ECO:0007669"/>
    <property type="project" value="TreeGrafter"/>
</dbReference>
<feature type="domain" description="DRBM" evidence="3">
    <location>
        <begin position="545"/>
        <end position="576"/>
    </location>
</feature>
<feature type="region of interest" description="Disordered" evidence="2">
    <location>
        <begin position="108"/>
        <end position="145"/>
    </location>
</feature>
<dbReference type="InterPro" id="IPR002466">
    <property type="entry name" value="A_deamin"/>
</dbReference>
<evidence type="ECO:0000313" key="5">
    <source>
        <dbReference type="EMBL" id="CAG9856209.1"/>
    </source>
</evidence>
<dbReference type="GO" id="GO:0005737">
    <property type="term" value="C:cytoplasm"/>
    <property type="evidence" value="ECO:0007669"/>
    <property type="project" value="TreeGrafter"/>
</dbReference>
<sequence length="961" mass="108706">MEVQKLEVSTQSVNGVNSKMTNNTDNDAKSIKKKPCPYSKWCYIKTKIHFELFEHAHLLDLLEMDDPAKVLKDFPRPKIVYLDQINIMKSLRSSTPSLKASDSKEPINFTTAKNTNNNVNGNTNIETKRKNVPSSSGIKGSTKKKPCDFSTRCLLTKIQHFQEFEHSHLLPLLQQQDPIKIPSHFPRAKEVYLKQIEIMKSFMVPKQSIPDSTVDSKLVLVPSSTLNNNIKEEMEVQKLEVSTQSVNGVNSKIANFTINDAQHITKKHCPFFNSCWVRRRDHFEMFQHYHLLPLLKMDDPQIPKHFPKSNKVYLDQIEIMKSLMAPTQSIQDLDSKQPINFTTTTNNIENGKTFDNAMREQIEIEKSILLVQPQSISEANFNSNEANSSSFESNNGEHETTSDDDVKLGIDVQKSVVATKTVIADDVNSKRKNISTSSNIKGSIKKKPCYYSINCLNTNVQHIQEFEHSHLLPFLQMQDPIEIPSNFPRAKKVYLKQIEIMKSLMAPTQSTDQILFQLGQLYPHHKTFFTPEENDDHFTRHETIIKIDDEMFHGSGPSKKSAKKSAAIKALCKLADYEARFIRNTYQSSTEINQKLADAIGGLIQNKFASLMNNDPAHAKRKVLSGIVMTINEDLDNENSRVICITTGTKCISGKHIDLSGGSLNDMHAEILSRRCLLYYLYDQLDLFDSAEPHRSIFQKKVDGEGFKLKDGVDFHLFISTAPCGLARTYNFGNTASNDSIKLNEKLRMKLEGGEGSIPVENDTKIQTMDGIILGERLLTMSCSDKICKWNVLGVQGALLSRFIEPIYLKSIIVGSLFNENHLYRAVSGRIESILGDLPSGFLLNKPSLLTLTWPEDRVIETSPAFSVLWVEGLGKPEIVICKTGRLEDEGVSIVSKKCLSSRFSKLFGKFSGLGAPRTLWDAKNLDNDYNEAKKCLYDSFVKGQLGRWVSKPHEQDRFFL</sequence>
<name>A0A9N9XJE5_PHYSR</name>
<keyword evidence="6" id="KW-1185">Reference proteome</keyword>